<evidence type="ECO:0000313" key="2">
    <source>
        <dbReference type="EMBL" id="MDT2758492.1"/>
    </source>
</evidence>
<proteinExistence type="predicted"/>
<reference evidence="2" key="1">
    <citation type="submission" date="2023-03" db="EMBL/GenBank/DDBJ databases">
        <authorList>
            <person name="Shen W."/>
            <person name="Cai J."/>
        </authorList>
    </citation>
    <scope>NUCLEOTIDE SEQUENCE</scope>
    <source>
        <strain evidence="2">P66-3</strain>
    </source>
</reference>
<dbReference type="Proteomes" id="UP001181046">
    <property type="component" value="Unassembled WGS sequence"/>
</dbReference>
<dbReference type="RefSeq" id="WP_311829266.1">
    <property type="nucleotide sequence ID" value="NZ_JARQAJ010000001.1"/>
</dbReference>
<name>A0ABU3F760_9ENTE</name>
<accession>A0ABU3F760</accession>
<organism evidence="2 3">
    <name type="scientific">Enterococcus xiangfangensis</name>
    <dbReference type="NCBI Taxonomy" id="1296537"/>
    <lineage>
        <taxon>Bacteria</taxon>
        <taxon>Bacillati</taxon>
        <taxon>Bacillota</taxon>
        <taxon>Bacilli</taxon>
        <taxon>Lactobacillales</taxon>
        <taxon>Enterococcaceae</taxon>
        <taxon>Enterococcus</taxon>
    </lineage>
</organism>
<comment type="caution">
    <text evidence="2">The sequence shown here is derived from an EMBL/GenBank/DDBJ whole genome shotgun (WGS) entry which is preliminary data.</text>
</comment>
<evidence type="ECO:0000313" key="3">
    <source>
        <dbReference type="Proteomes" id="UP001181046"/>
    </source>
</evidence>
<dbReference type="EMBL" id="JARQAJ010000001">
    <property type="protein sequence ID" value="MDT2758492.1"/>
    <property type="molecule type" value="Genomic_DNA"/>
</dbReference>
<gene>
    <name evidence="2" type="ORF">P7H27_01690</name>
</gene>
<keyword evidence="3" id="KW-1185">Reference proteome</keyword>
<protein>
    <recommendedName>
        <fullName evidence="4">LXG domain-containing protein</fullName>
    </recommendedName>
</protein>
<feature type="coiled-coil region" evidence="1">
    <location>
        <begin position="10"/>
        <end position="68"/>
    </location>
</feature>
<sequence>MEYQSMYTVLQNIATQAQEVTNNLDAQLNQNMQNYIGEYLKQENAKVDNNAKETLAALKEKAQRLLDDGMEAYQISLDKKYFADILPNHVGELEMISKSNLELNEMQAYFRKFKDNYPVLRRLEKIASDKGFVVIGKTYTNETDFLGSIKNTGQGVVNAILSGTSTRLTIALNLMQAKVSEYDRLDSKETQVLQGI</sequence>
<evidence type="ECO:0008006" key="4">
    <source>
        <dbReference type="Google" id="ProtNLM"/>
    </source>
</evidence>
<keyword evidence="1" id="KW-0175">Coiled coil</keyword>
<evidence type="ECO:0000256" key="1">
    <source>
        <dbReference type="SAM" id="Coils"/>
    </source>
</evidence>